<keyword evidence="2" id="KW-1185">Reference proteome</keyword>
<name>A0ACB9M8G4_9MYRT</name>
<sequence>MGVVQRRPGSLLLLRGTRSKRALSCLQKGRGGEERGITTPDVGIATLSKAASRKGLASSIAVVYYNALGTLILLPIILFLRRKQATPLSFSLLLKFFLLSFVGTSGQILYLEGVEFSSPTLSSAIANLMPIFTLILAVCFRIEKLELRSSSSQAKILGAIVSVLGAMCATLYKGPAIHHYISANHPVELLNSLQSRWVFGGLILTVVSLEAAIWNIFMTAMVKEFPEQMTVVFFFTFFTTIQGAVFCLMTDRSPESWKLTSRIEIIFVVYTAIFGSVFRIVMRAWCLHRMGPLVVTMFCPLGVVIAVIMSIVFLGDPLHVGSVVGSVVIALGFYAVMWGKHRERTDAEAEAEDTASSLTPSATSPLLEKKGDGGGGSFHDH</sequence>
<protein>
    <submittedName>
        <fullName evidence="1">Uncharacterized protein</fullName>
    </submittedName>
</protein>
<dbReference type="EMBL" id="CM042889">
    <property type="protein sequence ID" value="KAI4320455.1"/>
    <property type="molecule type" value="Genomic_DNA"/>
</dbReference>
<organism evidence="1 2">
    <name type="scientific">Melastoma candidum</name>
    <dbReference type="NCBI Taxonomy" id="119954"/>
    <lineage>
        <taxon>Eukaryota</taxon>
        <taxon>Viridiplantae</taxon>
        <taxon>Streptophyta</taxon>
        <taxon>Embryophyta</taxon>
        <taxon>Tracheophyta</taxon>
        <taxon>Spermatophyta</taxon>
        <taxon>Magnoliopsida</taxon>
        <taxon>eudicotyledons</taxon>
        <taxon>Gunneridae</taxon>
        <taxon>Pentapetalae</taxon>
        <taxon>rosids</taxon>
        <taxon>malvids</taxon>
        <taxon>Myrtales</taxon>
        <taxon>Melastomataceae</taxon>
        <taxon>Melastomatoideae</taxon>
        <taxon>Melastomateae</taxon>
        <taxon>Melastoma</taxon>
    </lineage>
</organism>
<reference evidence="2" key="1">
    <citation type="journal article" date="2023" name="Front. Plant Sci.">
        <title>Chromosomal-level genome assembly of Melastoma candidum provides insights into trichome evolution.</title>
        <authorList>
            <person name="Zhong Y."/>
            <person name="Wu W."/>
            <person name="Sun C."/>
            <person name="Zou P."/>
            <person name="Liu Y."/>
            <person name="Dai S."/>
            <person name="Zhou R."/>
        </authorList>
    </citation>
    <scope>NUCLEOTIDE SEQUENCE [LARGE SCALE GENOMIC DNA]</scope>
</reference>
<accession>A0ACB9M8G4</accession>
<comment type="caution">
    <text evidence="1">The sequence shown here is derived from an EMBL/GenBank/DDBJ whole genome shotgun (WGS) entry which is preliminary data.</text>
</comment>
<proteinExistence type="predicted"/>
<evidence type="ECO:0000313" key="1">
    <source>
        <dbReference type="EMBL" id="KAI4320455.1"/>
    </source>
</evidence>
<gene>
    <name evidence="1" type="ORF">MLD38_033933</name>
</gene>
<evidence type="ECO:0000313" key="2">
    <source>
        <dbReference type="Proteomes" id="UP001057402"/>
    </source>
</evidence>
<dbReference type="Proteomes" id="UP001057402">
    <property type="component" value="Chromosome 10"/>
</dbReference>